<evidence type="ECO:0000313" key="3">
    <source>
        <dbReference type="Proteomes" id="UP000278746"/>
    </source>
</evidence>
<keyword evidence="3" id="KW-1185">Reference proteome</keyword>
<keyword evidence="1" id="KW-1133">Transmembrane helix</keyword>
<dbReference type="OrthoDB" id="9989725at2"/>
<proteinExistence type="predicted"/>
<evidence type="ECO:0000256" key="1">
    <source>
        <dbReference type="SAM" id="Phobius"/>
    </source>
</evidence>
<organism evidence="2 3">
    <name type="scientific">Alteribacter keqinensis</name>
    <dbReference type="NCBI Taxonomy" id="2483800"/>
    <lineage>
        <taxon>Bacteria</taxon>
        <taxon>Bacillati</taxon>
        <taxon>Bacillota</taxon>
        <taxon>Bacilli</taxon>
        <taxon>Bacillales</taxon>
        <taxon>Bacillaceae</taxon>
        <taxon>Alteribacter</taxon>
    </lineage>
</organism>
<gene>
    <name evidence="2" type="ORF">EBO34_16945</name>
</gene>
<dbReference type="EMBL" id="RHIB01000003">
    <property type="protein sequence ID" value="RNA66890.1"/>
    <property type="molecule type" value="Genomic_DNA"/>
</dbReference>
<dbReference type="Proteomes" id="UP000278746">
    <property type="component" value="Unassembled WGS sequence"/>
</dbReference>
<comment type="caution">
    <text evidence="2">The sequence shown here is derived from an EMBL/GenBank/DDBJ whole genome shotgun (WGS) entry which is preliminary data.</text>
</comment>
<feature type="transmembrane region" description="Helical" evidence="1">
    <location>
        <begin position="53"/>
        <end position="74"/>
    </location>
</feature>
<keyword evidence="1" id="KW-0812">Transmembrane</keyword>
<reference evidence="2 3" key="1">
    <citation type="submission" date="2018-10" db="EMBL/GenBank/DDBJ databases">
        <title>Bacillus Keqinensis sp. nov., a moderately halophilic bacterium isolated from a saline-alkaline lake.</title>
        <authorList>
            <person name="Wang H."/>
        </authorList>
    </citation>
    <scope>NUCLEOTIDE SEQUENCE [LARGE SCALE GENOMIC DNA]</scope>
    <source>
        <strain evidence="2 3">KQ-3</strain>
    </source>
</reference>
<name>A0A3M7TRA3_9BACI</name>
<protein>
    <submittedName>
        <fullName evidence="2">Uncharacterized protein</fullName>
    </submittedName>
</protein>
<dbReference type="RefSeq" id="WP_122900783.1">
    <property type="nucleotide sequence ID" value="NZ_RHIB01000003.1"/>
</dbReference>
<keyword evidence="1" id="KW-0472">Membrane</keyword>
<accession>A0A3M7TRA3</accession>
<evidence type="ECO:0000313" key="2">
    <source>
        <dbReference type="EMBL" id="RNA66890.1"/>
    </source>
</evidence>
<sequence length="80" mass="8395">MGKTIGGSILILTASVLVIGHYLIASILANGQLSSTRNMASILNYNMAEYIPYPFYFSIACVIAGIGLLGWGIVEGKTAA</sequence>
<feature type="transmembrane region" description="Helical" evidence="1">
    <location>
        <begin position="9"/>
        <end position="33"/>
    </location>
</feature>
<dbReference type="AlphaFoldDB" id="A0A3M7TRA3"/>